<keyword evidence="7" id="KW-1185">Reference proteome</keyword>
<evidence type="ECO:0000256" key="2">
    <source>
        <dbReference type="ARBA" id="ARBA00022729"/>
    </source>
</evidence>
<evidence type="ECO:0000256" key="1">
    <source>
        <dbReference type="ARBA" id="ARBA00022659"/>
    </source>
</evidence>
<dbReference type="PANTHER" id="PTHR45785:SF7">
    <property type="entry name" value="COMPLEMENT FACTOR H"/>
    <property type="match status" value="1"/>
</dbReference>
<evidence type="ECO:0000259" key="5">
    <source>
        <dbReference type="PROSITE" id="PS50923"/>
    </source>
</evidence>
<dbReference type="InterPro" id="IPR035976">
    <property type="entry name" value="Sushi/SCR/CCP_sf"/>
</dbReference>
<dbReference type="GeneTree" id="ENSGT00940000154386"/>
<dbReference type="Pfam" id="PF00084">
    <property type="entry name" value="Sushi"/>
    <property type="match status" value="2"/>
</dbReference>
<evidence type="ECO:0000256" key="3">
    <source>
        <dbReference type="ARBA" id="ARBA00023157"/>
    </source>
</evidence>
<comment type="caution">
    <text evidence="4">Lacks conserved residue(s) required for the propagation of feature annotation.</text>
</comment>
<protein>
    <recommendedName>
        <fullName evidence="5">Sushi domain-containing protein</fullName>
    </recommendedName>
</protein>
<dbReference type="SMART" id="SM00032">
    <property type="entry name" value="CCP"/>
    <property type="match status" value="2"/>
</dbReference>
<dbReference type="CDD" id="cd00033">
    <property type="entry name" value="CCP"/>
    <property type="match status" value="1"/>
</dbReference>
<dbReference type="InterPro" id="IPR051503">
    <property type="entry name" value="ComplSys_Reg/VirEntry_Med"/>
</dbReference>
<dbReference type="AlphaFoldDB" id="A0A803T338"/>
<evidence type="ECO:0000256" key="4">
    <source>
        <dbReference type="PROSITE-ProRule" id="PRU00302"/>
    </source>
</evidence>
<dbReference type="SUPFAM" id="SSF57535">
    <property type="entry name" value="Complement control module/SCR domain"/>
    <property type="match status" value="2"/>
</dbReference>
<reference evidence="6" key="3">
    <citation type="submission" date="2025-09" db="UniProtKB">
        <authorList>
            <consortium name="Ensembl"/>
        </authorList>
    </citation>
    <scope>IDENTIFICATION</scope>
</reference>
<dbReference type="InterPro" id="IPR000436">
    <property type="entry name" value="Sushi_SCR_CCP_dom"/>
</dbReference>
<organism evidence="6 7">
    <name type="scientific">Anolis carolinensis</name>
    <name type="common">Green anole</name>
    <name type="synonym">American chameleon</name>
    <dbReference type="NCBI Taxonomy" id="28377"/>
    <lineage>
        <taxon>Eukaryota</taxon>
        <taxon>Metazoa</taxon>
        <taxon>Chordata</taxon>
        <taxon>Craniata</taxon>
        <taxon>Vertebrata</taxon>
        <taxon>Euteleostomi</taxon>
        <taxon>Lepidosauria</taxon>
        <taxon>Squamata</taxon>
        <taxon>Bifurcata</taxon>
        <taxon>Unidentata</taxon>
        <taxon>Episquamata</taxon>
        <taxon>Toxicofera</taxon>
        <taxon>Iguania</taxon>
        <taxon>Dactyloidae</taxon>
        <taxon>Anolis</taxon>
    </lineage>
</organism>
<evidence type="ECO:0000313" key="6">
    <source>
        <dbReference type="Ensembl" id="ENSACAP00000029628.1"/>
    </source>
</evidence>
<keyword evidence="1 4" id="KW-0768">Sushi</keyword>
<dbReference type="PROSITE" id="PS50923">
    <property type="entry name" value="SUSHI"/>
    <property type="match status" value="1"/>
</dbReference>
<sequence>MTAVFNFVVRCEYPHIQNGRLYHNEWEGSFPKRLGYRLDFICNNGFLAKSKDSWHSSYCTIRGWNPEPKCFKKCDRPQQIQHGAFNYHRLSIYIEGDDITLSCDTGYYPANQQTKIMCTKNGWSPTPSCVSPGKQTNLIEGAHPHSPRWDSNLATFRSATQPSSHLVHYAIWGLQRSD</sequence>
<keyword evidence="3" id="KW-1015">Disulfide bond</keyword>
<dbReference type="Proteomes" id="UP000001646">
    <property type="component" value="Unplaced"/>
</dbReference>
<dbReference type="PANTHER" id="PTHR45785">
    <property type="entry name" value="COMPLEMENT FACTOR H-RELATED"/>
    <property type="match status" value="1"/>
</dbReference>
<keyword evidence="2" id="KW-0732">Signal</keyword>
<proteinExistence type="predicted"/>
<accession>A0A803T338</accession>
<name>A0A803T338_ANOCA</name>
<reference evidence="6" key="1">
    <citation type="submission" date="2009-12" db="EMBL/GenBank/DDBJ databases">
        <title>The Genome Sequence of Anolis carolinensis (Green Anole Lizard).</title>
        <authorList>
            <consortium name="The Genome Sequencing Platform"/>
            <person name="Di Palma F."/>
            <person name="Alfoldi J."/>
            <person name="Heiman D."/>
            <person name="Young S."/>
            <person name="Grabherr M."/>
            <person name="Johnson J."/>
            <person name="Lander E.S."/>
            <person name="Lindblad-Toh K."/>
        </authorList>
    </citation>
    <scope>NUCLEOTIDE SEQUENCE [LARGE SCALE GENOMIC DNA]</scope>
    <source>
        <strain evidence="6">JBL SC #1</strain>
    </source>
</reference>
<feature type="domain" description="Sushi" evidence="5">
    <location>
        <begin position="72"/>
        <end position="131"/>
    </location>
</feature>
<reference evidence="6" key="2">
    <citation type="submission" date="2025-08" db="UniProtKB">
        <authorList>
            <consortium name="Ensembl"/>
        </authorList>
    </citation>
    <scope>IDENTIFICATION</scope>
</reference>
<dbReference type="Gene3D" id="2.10.70.10">
    <property type="entry name" value="Complement Module, domain 1"/>
    <property type="match status" value="2"/>
</dbReference>
<dbReference type="Ensembl" id="ENSACAT00000037078.1">
    <property type="protein sequence ID" value="ENSACAP00000029628.1"/>
    <property type="gene ID" value="ENSACAG00000043033.1"/>
</dbReference>
<evidence type="ECO:0000313" key="7">
    <source>
        <dbReference type="Proteomes" id="UP000001646"/>
    </source>
</evidence>